<dbReference type="AlphaFoldDB" id="A0A0S2IUZ7"/>
<dbReference type="Proteomes" id="UP000058857">
    <property type="component" value="Chromosome 1"/>
</dbReference>
<evidence type="ECO:0000313" key="2">
    <source>
        <dbReference type="Proteomes" id="UP000058857"/>
    </source>
</evidence>
<proteinExistence type="predicted"/>
<name>A0A0S2IUZ7_LEPBO</name>
<dbReference type="EMBL" id="CP012029">
    <property type="protein sequence ID" value="ALO27309.1"/>
    <property type="molecule type" value="Genomic_DNA"/>
</dbReference>
<evidence type="ECO:0000313" key="1">
    <source>
        <dbReference type="EMBL" id="ALO27309.1"/>
    </source>
</evidence>
<reference evidence="1 2" key="1">
    <citation type="journal article" date="2015" name="PLoS Negl. Trop. Dis.">
        <title>Distribution of Plasmids in Distinct Leptospira Pathogenic Species.</title>
        <authorList>
            <person name="Wang Y."/>
            <person name="Zhuang X."/>
            <person name="Zhong Y."/>
            <person name="Zhang C."/>
            <person name="Zhang Y."/>
            <person name="Zeng L."/>
            <person name="Zhu Y."/>
            <person name="He P."/>
            <person name="Dong K."/>
            <person name="Pal U."/>
            <person name="Guo X."/>
            <person name="Qin J."/>
        </authorList>
    </citation>
    <scope>NUCLEOTIDE SEQUENCE [LARGE SCALE GENOMIC DNA]</scope>
    <source>
        <strain evidence="1 2">56604</strain>
    </source>
</reference>
<protein>
    <submittedName>
        <fullName evidence="1">Uncharacterized protein</fullName>
    </submittedName>
</protein>
<accession>A0A0S2IUZ7</accession>
<sequence>MDEKQPLKYASKRARIPVCKIIFKKYNVFTKADIRPGFLI</sequence>
<dbReference type="PATRIC" id="fig|280505.15.peg.3029"/>
<organism evidence="1">
    <name type="scientific">Leptospira borgpetersenii serovar Ballum</name>
    <dbReference type="NCBI Taxonomy" id="280505"/>
    <lineage>
        <taxon>Bacteria</taxon>
        <taxon>Pseudomonadati</taxon>
        <taxon>Spirochaetota</taxon>
        <taxon>Spirochaetia</taxon>
        <taxon>Leptospirales</taxon>
        <taxon>Leptospiraceae</taxon>
        <taxon>Leptospira</taxon>
    </lineage>
</organism>
<gene>
    <name evidence="1" type="ORF">LBBP_03104</name>
</gene>